<dbReference type="OrthoDB" id="5867147at2759"/>
<dbReference type="EMBL" id="KN553139">
    <property type="protein sequence ID" value="KHJ90337.1"/>
    <property type="molecule type" value="Genomic_DNA"/>
</dbReference>
<reference evidence="2 3" key="1">
    <citation type="submission" date="2014-03" db="EMBL/GenBank/DDBJ databases">
        <title>Draft genome of the hookworm Oesophagostomum dentatum.</title>
        <authorList>
            <person name="Mitreva M."/>
        </authorList>
    </citation>
    <scope>NUCLEOTIDE SEQUENCE [LARGE SCALE GENOMIC DNA]</scope>
    <source>
        <strain evidence="2 3">OD-Hann</strain>
    </source>
</reference>
<accession>A0A0B1T3G0</accession>
<dbReference type="Proteomes" id="UP000053660">
    <property type="component" value="Unassembled WGS sequence"/>
</dbReference>
<protein>
    <submittedName>
        <fullName evidence="2">Uncharacterized protein</fullName>
    </submittedName>
</protein>
<sequence length="99" mass="11512">MIGLWNLCNIYSTVAVDTDAAMRKIRQTIRKRLDMKDSPQNSVSSFPLIDDYRPPTKKNEHQQEIYDKPTNKVRVCVHFCDLLERMIAIFASQLEAKPD</sequence>
<organism evidence="2 3">
    <name type="scientific">Oesophagostomum dentatum</name>
    <name type="common">Nodular worm</name>
    <dbReference type="NCBI Taxonomy" id="61180"/>
    <lineage>
        <taxon>Eukaryota</taxon>
        <taxon>Metazoa</taxon>
        <taxon>Ecdysozoa</taxon>
        <taxon>Nematoda</taxon>
        <taxon>Chromadorea</taxon>
        <taxon>Rhabditida</taxon>
        <taxon>Rhabditina</taxon>
        <taxon>Rhabditomorpha</taxon>
        <taxon>Strongyloidea</taxon>
        <taxon>Strongylidae</taxon>
        <taxon>Oesophagostomum</taxon>
    </lineage>
</organism>
<evidence type="ECO:0000256" key="1">
    <source>
        <dbReference type="SAM" id="MobiDB-lite"/>
    </source>
</evidence>
<proteinExistence type="predicted"/>
<name>A0A0B1T3G0_OESDE</name>
<dbReference type="AlphaFoldDB" id="A0A0B1T3G0"/>
<keyword evidence="3" id="KW-1185">Reference proteome</keyword>
<feature type="compositionally biased region" description="Basic and acidic residues" evidence="1">
    <location>
        <begin position="50"/>
        <end position="65"/>
    </location>
</feature>
<gene>
    <name evidence="2" type="ORF">OESDEN_09821</name>
</gene>
<feature type="region of interest" description="Disordered" evidence="1">
    <location>
        <begin position="33"/>
        <end position="65"/>
    </location>
</feature>
<evidence type="ECO:0000313" key="3">
    <source>
        <dbReference type="Proteomes" id="UP000053660"/>
    </source>
</evidence>
<evidence type="ECO:0000313" key="2">
    <source>
        <dbReference type="EMBL" id="KHJ90337.1"/>
    </source>
</evidence>